<feature type="domain" description="PglD N-terminal" evidence="5">
    <location>
        <begin position="2"/>
        <end position="81"/>
    </location>
</feature>
<protein>
    <submittedName>
        <fullName evidence="6">Acetyltransferase</fullName>
    </submittedName>
</protein>
<keyword evidence="1" id="KW-0808">Transferase</keyword>
<dbReference type="AlphaFoldDB" id="A0A926NJ86"/>
<dbReference type="Proteomes" id="UP000626844">
    <property type="component" value="Unassembled WGS sequence"/>
</dbReference>
<evidence type="ECO:0000256" key="4">
    <source>
        <dbReference type="PIRSR" id="PIRSR620019-2"/>
    </source>
</evidence>
<dbReference type="InterPro" id="IPR011004">
    <property type="entry name" value="Trimer_LpxA-like_sf"/>
</dbReference>
<organism evidence="6 7">
    <name type="scientific">Metabacillus arenae</name>
    <dbReference type="NCBI Taxonomy" id="2771434"/>
    <lineage>
        <taxon>Bacteria</taxon>
        <taxon>Bacillati</taxon>
        <taxon>Bacillota</taxon>
        <taxon>Bacilli</taxon>
        <taxon>Bacillales</taxon>
        <taxon>Bacillaceae</taxon>
        <taxon>Metabacillus</taxon>
    </lineage>
</organism>
<dbReference type="InterPro" id="IPR020019">
    <property type="entry name" value="AcTrfase_PglD-like"/>
</dbReference>
<dbReference type="PROSITE" id="PS00101">
    <property type="entry name" value="HEXAPEP_TRANSFERASES"/>
    <property type="match status" value="1"/>
</dbReference>
<sequence length="215" mass="23086">MKIAIIGNGGHSKVIQDIIDSIEGNQIIGYFDDMYKKLELKNNIYFGPVLSIKEIMNESYEFKIVISIGENKVRKSIAQKLSISNEYYATFIHKSAIVSSSAKIGYGTVVMPNVVINADTKIGNHAIINTSAVVEHDNSIGDFVHVSPNATLTGSVSIEDGAHIGAGATIIPDINIGKWAKIGAGATVIHNIPSYCTAAGVPAKVKNKQSKRMEV</sequence>
<dbReference type="Gene3D" id="3.40.50.20">
    <property type="match status" value="1"/>
</dbReference>
<evidence type="ECO:0000256" key="1">
    <source>
        <dbReference type="ARBA" id="ARBA00022679"/>
    </source>
</evidence>
<feature type="site" description="Increases basicity of active site His" evidence="3">
    <location>
        <position position="137"/>
    </location>
</feature>
<feature type="active site" description="Proton acceptor" evidence="3">
    <location>
        <position position="136"/>
    </location>
</feature>
<reference evidence="6" key="1">
    <citation type="submission" date="2020-09" db="EMBL/GenBank/DDBJ databases">
        <title>A novel bacterium of genus Bacillus, isolated from South China Sea.</title>
        <authorList>
            <person name="Huang H."/>
            <person name="Mo K."/>
            <person name="Hu Y."/>
        </authorList>
    </citation>
    <scope>NUCLEOTIDE SEQUENCE</scope>
    <source>
        <strain evidence="6">IB182487</strain>
    </source>
</reference>
<dbReference type="InterPro" id="IPR001451">
    <property type="entry name" value="Hexapep"/>
</dbReference>
<dbReference type="InterPro" id="IPR050179">
    <property type="entry name" value="Trans_hexapeptide_repeat"/>
</dbReference>
<dbReference type="InterPro" id="IPR018357">
    <property type="entry name" value="Hexapep_transf_CS"/>
</dbReference>
<dbReference type="CDD" id="cd03360">
    <property type="entry name" value="LbH_AT_putative"/>
    <property type="match status" value="1"/>
</dbReference>
<evidence type="ECO:0000256" key="2">
    <source>
        <dbReference type="ARBA" id="ARBA00022737"/>
    </source>
</evidence>
<evidence type="ECO:0000259" key="5">
    <source>
        <dbReference type="Pfam" id="PF17836"/>
    </source>
</evidence>
<proteinExistence type="predicted"/>
<evidence type="ECO:0000313" key="6">
    <source>
        <dbReference type="EMBL" id="MBD1378861.1"/>
    </source>
</evidence>
<feature type="binding site" evidence="4">
    <location>
        <position position="69"/>
    </location>
    <ligand>
        <name>substrate</name>
    </ligand>
</feature>
<dbReference type="Pfam" id="PF00132">
    <property type="entry name" value="Hexapep"/>
    <property type="match status" value="1"/>
</dbReference>
<accession>A0A926NJ86</accession>
<dbReference type="PANTHER" id="PTHR43300:SF7">
    <property type="entry name" value="UDP-N-ACETYLBACILLOSAMINE N-ACETYLTRANSFERASE"/>
    <property type="match status" value="1"/>
</dbReference>
<name>A0A926NJ86_9BACI</name>
<dbReference type="Gene3D" id="2.160.10.10">
    <property type="entry name" value="Hexapeptide repeat proteins"/>
    <property type="match status" value="1"/>
</dbReference>
<feature type="binding site" evidence="4">
    <location>
        <position position="145"/>
    </location>
    <ligand>
        <name>acetyl-CoA</name>
        <dbReference type="ChEBI" id="CHEBI:57288"/>
    </ligand>
</feature>
<gene>
    <name evidence="6" type="ORF">IC621_01345</name>
</gene>
<dbReference type="Pfam" id="PF17836">
    <property type="entry name" value="PglD_N"/>
    <property type="match status" value="1"/>
</dbReference>
<dbReference type="PANTHER" id="PTHR43300">
    <property type="entry name" value="ACETYLTRANSFERASE"/>
    <property type="match status" value="1"/>
</dbReference>
<dbReference type="GO" id="GO:0016740">
    <property type="term" value="F:transferase activity"/>
    <property type="evidence" value="ECO:0007669"/>
    <property type="project" value="UniProtKB-KW"/>
</dbReference>
<dbReference type="NCBIfam" id="TIGR03570">
    <property type="entry name" value="NeuD_NnaD"/>
    <property type="match status" value="1"/>
</dbReference>
<evidence type="ECO:0000256" key="3">
    <source>
        <dbReference type="PIRSR" id="PIRSR620019-1"/>
    </source>
</evidence>
<dbReference type="RefSeq" id="WP_191154943.1">
    <property type="nucleotide sequence ID" value="NZ_JACXAI010000001.1"/>
</dbReference>
<keyword evidence="7" id="KW-1185">Reference proteome</keyword>
<comment type="caution">
    <text evidence="6">The sequence shown here is derived from an EMBL/GenBank/DDBJ whole genome shotgun (WGS) entry which is preliminary data.</text>
</comment>
<keyword evidence="2" id="KW-0677">Repeat</keyword>
<dbReference type="EMBL" id="JACXAI010000001">
    <property type="protein sequence ID" value="MBD1378861.1"/>
    <property type="molecule type" value="Genomic_DNA"/>
</dbReference>
<evidence type="ECO:0000313" key="7">
    <source>
        <dbReference type="Proteomes" id="UP000626844"/>
    </source>
</evidence>
<dbReference type="InterPro" id="IPR041561">
    <property type="entry name" value="PglD_N"/>
</dbReference>
<dbReference type="SUPFAM" id="SSF51161">
    <property type="entry name" value="Trimeric LpxA-like enzymes"/>
    <property type="match status" value="1"/>
</dbReference>